<accession>A0A0A2M2J1</accession>
<keyword evidence="1 4" id="KW-0808">Transferase</keyword>
<evidence type="ECO:0000313" key="4">
    <source>
        <dbReference type="EMBL" id="KGO85826.1"/>
    </source>
</evidence>
<gene>
    <name evidence="4" type="ORF">Q765_14470</name>
</gene>
<dbReference type="OrthoDB" id="9792269at2"/>
<protein>
    <submittedName>
        <fullName evidence="4">Glycosyl transferase family 1</fullName>
    </submittedName>
</protein>
<dbReference type="STRING" id="1121895.GCA_000378485_03772"/>
<feature type="domain" description="DUF1972" evidence="3">
    <location>
        <begin position="3"/>
        <end position="173"/>
    </location>
</feature>
<sequence length="370" mass="42733">MKIAIVGTRGIPNHYSGFEQFAEYFSVYLADKGHDVYVYNSHNHLYQEKTFKGVNLIHKHDPEYKLGTFGQFIYDYNCITDSRKHNFDVILQLGYTSNSIWYFLLPKKPVIVTNMDGLEWKRSKYSPSVQKFLKFAEKLAANSSDYMVADSLGIQSYLKNKYKKDSQYIPYGAHPFTTPDDAILKEYGVEKGAYNMIIARFEPENNIDMVLQGVADGNDKTTILIVGNNTTKYGEYLKKKYESYNNIRFTGGIFNITYLNNLRYYSKLYFHGHSVGGTNPSLLEAMASRAFIIAHNNDFNRAILKDNAYYFSNPAEAAQLLTTLKREENLEKIDNNYNAIVHDFNWDKINGEYLQFFEECFAKKNRPVSG</sequence>
<evidence type="ECO:0000256" key="1">
    <source>
        <dbReference type="ARBA" id="ARBA00022679"/>
    </source>
</evidence>
<dbReference type="InterPro" id="IPR015393">
    <property type="entry name" value="DUF1972"/>
</dbReference>
<dbReference type="PANTHER" id="PTHR46401">
    <property type="entry name" value="GLYCOSYLTRANSFERASE WBBK-RELATED"/>
    <property type="match status" value="1"/>
</dbReference>
<reference evidence="4 5" key="1">
    <citation type="submission" date="2013-09" db="EMBL/GenBank/DDBJ databases">
        <authorList>
            <person name="Zeng Z."/>
            <person name="Chen C."/>
        </authorList>
    </citation>
    <scope>NUCLEOTIDE SEQUENCE [LARGE SCALE GENOMIC DNA]</scope>
    <source>
        <strain evidence="4 5">WB 3.3-2</strain>
    </source>
</reference>
<name>A0A0A2M2J1_9FLAO</name>
<keyword evidence="5" id="KW-1185">Reference proteome</keyword>
<dbReference type="SUPFAM" id="SSF53756">
    <property type="entry name" value="UDP-Glycosyltransferase/glycogen phosphorylase"/>
    <property type="match status" value="1"/>
</dbReference>
<comment type="caution">
    <text evidence="4">The sequence shown here is derived from an EMBL/GenBank/DDBJ whole genome shotgun (WGS) entry which is preliminary data.</text>
</comment>
<proteinExistence type="predicted"/>
<dbReference type="Gene3D" id="3.40.50.2000">
    <property type="entry name" value="Glycogen Phosphorylase B"/>
    <property type="match status" value="2"/>
</dbReference>
<dbReference type="AlphaFoldDB" id="A0A0A2M2J1"/>
<dbReference type="EMBL" id="JRLX01000016">
    <property type="protein sequence ID" value="KGO85826.1"/>
    <property type="molecule type" value="Genomic_DNA"/>
</dbReference>
<dbReference type="GO" id="GO:0009103">
    <property type="term" value="P:lipopolysaccharide biosynthetic process"/>
    <property type="evidence" value="ECO:0007669"/>
    <property type="project" value="TreeGrafter"/>
</dbReference>
<dbReference type="eggNOG" id="COG0438">
    <property type="taxonomic scope" value="Bacteria"/>
</dbReference>
<evidence type="ECO:0000259" key="2">
    <source>
        <dbReference type="Pfam" id="PF00534"/>
    </source>
</evidence>
<dbReference type="Proteomes" id="UP000030152">
    <property type="component" value="Unassembled WGS sequence"/>
</dbReference>
<dbReference type="Pfam" id="PF09314">
    <property type="entry name" value="DUF1972"/>
    <property type="match status" value="1"/>
</dbReference>
<dbReference type="RefSeq" id="WP_020214948.1">
    <property type="nucleotide sequence ID" value="NZ_JRLX01000016.1"/>
</dbReference>
<dbReference type="GO" id="GO:0016757">
    <property type="term" value="F:glycosyltransferase activity"/>
    <property type="evidence" value="ECO:0007669"/>
    <property type="project" value="InterPro"/>
</dbReference>
<dbReference type="InterPro" id="IPR001296">
    <property type="entry name" value="Glyco_trans_1"/>
</dbReference>
<feature type="domain" description="Glycosyl transferase family 1" evidence="2">
    <location>
        <begin position="191"/>
        <end position="329"/>
    </location>
</feature>
<organism evidence="4 5">
    <name type="scientific">Flavobacterium rivuli WB 3.3-2 = DSM 21788</name>
    <dbReference type="NCBI Taxonomy" id="1121895"/>
    <lineage>
        <taxon>Bacteria</taxon>
        <taxon>Pseudomonadati</taxon>
        <taxon>Bacteroidota</taxon>
        <taxon>Flavobacteriia</taxon>
        <taxon>Flavobacteriales</taxon>
        <taxon>Flavobacteriaceae</taxon>
        <taxon>Flavobacterium</taxon>
    </lineage>
</organism>
<dbReference type="Pfam" id="PF00534">
    <property type="entry name" value="Glycos_transf_1"/>
    <property type="match status" value="1"/>
</dbReference>
<evidence type="ECO:0000259" key="3">
    <source>
        <dbReference type="Pfam" id="PF09314"/>
    </source>
</evidence>
<dbReference type="PANTHER" id="PTHR46401:SF2">
    <property type="entry name" value="GLYCOSYLTRANSFERASE WBBK-RELATED"/>
    <property type="match status" value="1"/>
</dbReference>
<evidence type="ECO:0000313" key="5">
    <source>
        <dbReference type="Proteomes" id="UP000030152"/>
    </source>
</evidence>